<dbReference type="Proteomes" id="UP000027982">
    <property type="component" value="Chromosome"/>
</dbReference>
<evidence type="ECO:0000256" key="1">
    <source>
        <dbReference type="SAM" id="MobiDB-lite"/>
    </source>
</evidence>
<organism evidence="2 3">
    <name type="scientific">Fimbriimonas ginsengisoli Gsoil 348</name>
    <dbReference type="NCBI Taxonomy" id="661478"/>
    <lineage>
        <taxon>Bacteria</taxon>
        <taxon>Bacillati</taxon>
        <taxon>Armatimonadota</taxon>
        <taxon>Fimbriimonadia</taxon>
        <taxon>Fimbriimonadales</taxon>
        <taxon>Fimbriimonadaceae</taxon>
        <taxon>Fimbriimonas</taxon>
    </lineage>
</organism>
<accession>A0A068NN03</accession>
<dbReference type="HOGENOM" id="CLU_2011846_0_0_0"/>
<name>A0A068NN03_FIMGI</name>
<proteinExistence type="predicted"/>
<evidence type="ECO:0000313" key="3">
    <source>
        <dbReference type="Proteomes" id="UP000027982"/>
    </source>
</evidence>
<gene>
    <name evidence="2" type="ORF">OP10G_1478</name>
</gene>
<keyword evidence="3" id="KW-1185">Reference proteome</keyword>
<dbReference type="AlphaFoldDB" id="A0A068NN03"/>
<dbReference type="KEGG" id="fgi:OP10G_1478"/>
<dbReference type="EMBL" id="CP007139">
    <property type="protein sequence ID" value="AIE84846.1"/>
    <property type="molecule type" value="Genomic_DNA"/>
</dbReference>
<reference evidence="2 3" key="1">
    <citation type="journal article" date="2014" name="PLoS ONE">
        <title>The first complete genome sequence of the class fimbriimonadia in the phylum armatimonadetes.</title>
        <authorList>
            <person name="Hu Z.Y."/>
            <person name="Wang Y.Z."/>
            <person name="Im W.T."/>
            <person name="Wang S.Y."/>
            <person name="Zhao G.P."/>
            <person name="Zheng H.J."/>
            <person name="Quan Z.X."/>
        </authorList>
    </citation>
    <scope>NUCLEOTIDE SEQUENCE [LARGE SCALE GENOMIC DNA]</scope>
    <source>
        <strain evidence="2">Gsoil 348</strain>
    </source>
</reference>
<feature type="region of interest" description="Disordered" evidence="1">
    <location>
        <begin position="11"/>
        <end position="39"/>
    </location>
</feature>
<evidence type="ECO:0000313" key="2">
    <source>
        <dbReference type="EMBL" id="AIE84846.1"/>
    </source>
</evidence>
<protein>
    <submittedName>
        <fullName evidence="2">Uncharacterized protein</fullName>
    </submittedName>
</protein>
<sequence>MAALVTTSLVAAQDAGHQGHHPQPTTSKRNHASGGAMGGMMQGMDMAKCMADMQAGQKKLEALAAKMNAAQGADRIDATSAVINEMVKQQGEMMQMCHMMMSQHMSGHRHGAKSAAKTHTHPK</sequence>